<sequence length="267" mass="29906">MANSNEFLEVDLDSVDSVADLSESITGQLLIGNPVVIAFGEVYALICDTYNEEAVNKVRGIKNRETQKTFSLLVDIPDFLNYAQIINGQRIPLIDFNSMHESSRDFISNPEDVAMVFGNTAFFRIPINPKLSSLIPDWAQNHLFQVQCFSFAGDKAAYEVEKTVRSKLQSSYPDKPASILITSFNISHSTSITDREAAIDLAKASSPYGLTLQVDRMNNKEKKGSYPIFVFTSEGVVLERNEVDDPRVIKVTTELKNYKVNFKESLI</sequence>
<proteinExistence type="predicted"/>
<protein>
    <recommendedName>
        <fullName evidence="1">YrdC-like domain-containing protein</fullName>
    </recommendedName>
</protein>
<accession>A0A1F4W1X4</accession>
<dbReference type="Gene3D" id="3.90.870.10">
    <property type="entry name" value="DHBP synthase"/>
    <property type="match status" value="1"/>
</dbReference>
<dbReference type="EMBL" id="MEVT01000006">
    <property type="protein sequence ID" value="OGC63417.1"/>
    <property type="molecule type" value="Genomic_DNA"/>
</dbReference>
<evidence type="ECO:0000259" key="1">
    <source>
        <dbReference type="Pfam" id="PF01300"/>
    </source>
</evidence>
<dbReference type="InterPro" id="IPR006070">
    <property type="entry name" value="Sua5-like_dom"/>
</dbReference>
<evidence type="ECO:0000313" key="2">
    <source>
        <dbReference type="EMBL" id="OGC63417.1"/>
    </source>
</evidence>
<dbReference type="Pfam" id="PF01300">
    <property type="entry name" value="Sua5_yciO_yrdC"/>
    <property type="match status" value="1"/>
</dbReference>
<evidence type="ECO:0000313" key="3">
    <source>
        <dbReference type="Proteomes" id="UP000176614"/>
    </source>
</evidence>
<comment type="caution">
    <text evidence="2">The sequence shown here is derived from an EMBL/GenBank/DDBJ whole genome shotgun (WGS) entry which is preliminary data.</text>
</comment>
<dbReference type="GO" id="GO:0003725">
    <property type="term" value="F:double-stranded RNA binding"/>
    <property type="evidence" value="ECO:0007669"/>
    <property type="project" value="InterPro"/>
</dbReference>
<gene>
    <name evidence="2" type="ORF">A2264_01670</name>
</gene>
<dbReference type="SUPFAM" id="SSF55821">
    <property type="entry name" value="YrdC/RibB"/>
    <property type="match status" value="1"/>
</dbReference>
<reference evidence="2 3" key="1">
    <citation type="journal article" date="2016" name="Nat. Commun.">
        <title>Thousands of microbial genomes shed light on interconnected biogeochemical processes in an aquifer system.</title>
        <authorList>
            <person name="Anantharaman K."/>
            <person name="Brown C.T."/>
            <person name="Hug L.A."/>
            <person name="Sharon I."/>
            <person name="Castelle C.J."/>
            <person name="Probst A.J."/>
            <person name="Thomas B.C."/>
            <person name="Singh A."/>
            <person name="Wilkins M.J."/>
            <person name="Karaoz U."/>
            <person name="Brodie E.L."/>
            <person name="Williams K.H."/>
            <person name="Hubbard S.S."/>
            <person name="Banfield J.F."/>
        </authorList>
    </citation>
    <scope>NUCLEOTIDE SEQUENCE [LARGE SCALE GENOMIC DNA]</scope>
</reference>
<name>A0A1F4W1X4_UNCKA</name>
<feature type="domain" description="YrdC-like" evidence="1">
    <location>
        <begin position="41"/>
        <end position="76"/>
    </location>
</feature>
<organism evidence="2 3">
    <name type="scientific">candidate division WWE3 bacterium RIFOXYA2_FULL_46_9</name>
    <dbReference type="NCBI Taxonomy" id="1802636"/>
    <lineage>
        <taxon>Bacteria</taxon>
        <taxon>Katanobacteria</taxon>
    </lineage>
</organism>
<dbReference type="AlphaFoldDB" id="A0A1F4W1X4"/>
<dbReference type="InterPro" id="IPR017945">
    <property type="entry name" value="DHBP_synth_RibB-like_a/b_dom"/>
</dbReference>
<dbReference type="Proteomes" id="UP000176614">
    <property type="component" value="Unassembled WGS sequence"/>
</dbReference>